<keyword evidence="2" id="KW-0964">Secreted</keyword>
<dbReference type="GO" id="GO:0022412">
    <property type="term" value="P:cellular process involved in reproduction in multicellular organism"/>
    <property type="evidence" value="ECO:0007669"/>
    <property type="project" value="UniProtKB-ARBA"/>
</dbReference>
<feature type="chain" id="PRO_5040328999" description="Peroxinectin" evidence="10">
    <location>
        <begin position="19"/>
        <end position="786"/>
    </location>
</feature>
<organism evidence="11 12">
    <name type="scientific">Acanthoscelides obtectus</name>
    <name type="common">Bean weevil</name>
    <name type="synonym">Bruchus obtectus</name>
    <dbReference type="NCBI Taxonomy" id="200917"/>
    <lineage>
        <taxon>Eukaryota</taxon>
        <taxon>Metazoa</taxon>
        <taxon>Ecdysozoa</taxon>
        <taxon>Arthropoda</taxon>
        <taxon>Hexapoda</taxon>
        <taxon>Insecta</taxon>
        <taxon>Pterygota</taxon>
        <taxon>Neoptera</taxon>
        <taxon>Endopterygota</taxon>
        <taxon>Coleoptera</taxon>
        <taxon>Polyphaga</taxon>
        <taxon>Cucujiformia</taxon>
        <taxon>Chrysomeloidea</taxon>
        <taxon>Chrysomelidae</taxon>
        <taxon>Bruchinae</taxon>
        <taxon>Bruchini</taxon>
        <taxon>Acanthoscelides</taxon>
    </lineage>
</organism>
<comment type="subcellular location">
    <subcellularLocation>
        <location evidence="1">Secreted</location>
    </subcellularLocation>
</comment>
<dbReference type="Proteomes" id="UP001152888">
    <property type="component" value="Unassembled WGS sequence"/>
</dbReference>
<dbReference type="PANTHER" id="PTHR11475">
    <property type="entry name" value="OXIDASE/PEROXIDASE"/>
    <property type="match status" value="1"/>
</dbReference>
<evidence type="ECO:0000313" key="11">
    <source>
        <dbReference type="EMBL" id="CAH1992940.1"/>
    </source>
</evidence>
<dbReference type="GO" id="GO:0020037">
    <property type="term" value="F:heme binding"/>
    <property type="evidence" value="ECO:0007669"/>
    <property type="project" value="InterPro"/>
</dbReference>
<dbReference type="PRINTS" id="PR00457">
    <property type="entry name" value="ANPEROXIDASE"/>
</dbReference>
<keyword evidence="5 10" id="KW-0732">Signal</keyword>
<feature type="signal peptide" evidence="10">
    <location>
        <begin position="1"/>
        <end position="18"/>
    </location>
</feature>
<evidence type="ECO:0000256" key="3">
    <source>
        <dbReference type="ARBA" id="ARBA00022559"/>
    </source>
</evidence>
<keyword evidence="4 9" id="KW-0349">Heme</keyword>
<comment type="caution">
    <text evidence="11">The sequence shown here is derived from an EMBL/GenBank/DDBJ whole genome shotgun (WGS) entry which is preliminary data.</text>
</comment>
<dbReference type="CDD" id="cd09823">
    <property type="entry name" value="peroxinectin_like"/>
    <property type="match status" value="1"/>
</dbReference>
<accession>A0A9P0LGH1</accession>
<keyword evidence="3" id="KW-0575">Peroxidase</keyword>
<gene>
    <name evidence="11" type="ORF">ACAOBT_LOCUS21187</name>
</gene>
<dbReference type="PANTHER" id="PTHR11475:SF4">
    <property type="entry name" value="CHORION PEROXIDASE"/>
    <property type="match status" value="1"/>
</dbReference>
<dbReference type="EMBL" id="CAKOFQ010007160">
    <property type="protein sequence ID" value="CAH1992940.1"/>
    <property type="molecule type" value="Genomic_DNA"/>
</dbReference>
<sequence length="786" mass="89164">MTRPHIWLLLFLTKYARLEPNTPPKECLNRGNCTLPIWCPAHVYFKESEKEHCMINGVRKGLCCNTGRNFMPRTNSGSARHSPESLLDSKTISAISRQSAHSLAELRSNEHQLHKFAVLPESSPDFGLFTNSRTYDVAELAKVQNLADQARRLALASNAFKRRRSLTDDQFERESFDIDSTPLSEDCLPEPDCVEIVGVYRTSDGSCNNQLHPTWGQALTANLKLLPPAYEDHIFEARKFSVTGQLLPSARTISSRLMKNKDVFNSNFTLLLAQFGQFIGHDVSQSVDHSFRNSSGISCCMDSGDHWPERLRHFACLPIDVSPSDGFYGRHFGRRCMHFMRSVFAPDHECRLGYASQLDKVTHFIDASTVYGSSVEQQGDLRAFENGQLKVFRDFGRNLLPLDEDSNACISRKGGSACFKSGDTRVNSLITLTAVHTLFHREHNRVAQALSEMNPHWIDETVFQEARKIVIAELQTVLYNEFLPIVIGTEAIDLYDLRLQEGPIYAIDYDPIMEPSVSSEFTAGAFRFGHSLIETTITLLKGGRVDQVLAFVPETMNYPSQMRRIDVFDMILIALITQPVQQVDENFNENLQKYVFRFGNCFGTDLISINIQRGRDHGIQPYNRYRELLGLPKFTSFSDFGPKYAKTLATIYPSVDDVDLYVGGLLEQKAPGALVGRVFQHIIADQFARLKRGDRYFFENHPRINPSYFEPAQLAEIRKTSMARIVCDNADGLSLGMVQPEVFKVPSTWNQPIDCKSNIIPSIDLSKWRSIQTYTDYDDYDNILMQ</sequence>
<proteinExistence type="predicted"/>
<evidence type="ECO:0000256" key="10">
    <source>
        <dbReference type="SAM" id="SignalP"/>
    </source>
</evidence>
<dbReference type="AlphaFoldDB" id="A0A9P0LGH1"/>
<keyword evidence="12" id="KW-1185">Reference proteome</keyword>
<evidence type="ECO:0000256" key="8">
    <source>
        <dbReference type="ARBA" id="ARBA00023180"/>
    </source>
</evidence>
<dbReference type="InterPro" id="IPR037120">
    <property type="entry name" value="Haem_peroxidase_sf_animal"/>
</dbReference>
<keyword evidence="7 9" id="KW-0408">Iron</keyword>
<dbReference type="FunFam" id="1.10.640.10:FF:000003">
    <property type="entry name" value="chorion peroxidase"/>
    <property type="match status" value="1"/>
</dbReference>
<keyword evidence="8" id="KW-0325">Glycoprotein</keyword>
<dbReference type="PROSITE" id="PS50292">
    <property type="entry name" value="PEROXIDASE_3"/>
    <property type="match status" value="1"/>
</dbReference>
<evidence type="ECO:0000256" key="2">
    <source>
        <dbReference type="ARBA" id="ARBA00022525"/>
    </source>
</evidence>
<keyword evidence="9" id="KW-0479">Metal-binding</keyword>
<dbReference type="GO" id="GO:0046872">
    <property type="term" value="F:metal ion binding"/>
    <property type="evidence" value="ECO:0007669"/>
    <property type="project" value="UniProtKB-KW"/>
</dbReference>
<evidence type="ECO:0000256" key="6">
    <source>
        <dbReference type="ARBA" id="ARBA00023002"/>
    </source>
</evidence>
<dbReference type="OrthoDB" id="823504at2759"/>
<dbReference type="Gene3D" id="1.10.640.10">
    <property type="entry name" value="Haem peroxidase domain superfamily, animal type"/>
    <property type="match status" value="1"/>
</dbReference>
<dbReference type="GO" id="GO:0006979">
    <property type="term" value="P:response to oxidative stress"/>
    <property type="evidence" value="ECO:0007669"/>
    <property type="project" value="InterPro"/>
</dbReference>
<evidence type="ECO:0000256" key="4">
    <source>
        <dbReference type="ARBA" id="ARBA00022617"/>
    </source>
</evidence>
<evidence type="ECO:0000256" key="9">
    <source>
        <dbReference type="PIRSR" id="PIRSR619791-2"/>
    </source>
</evidence>
<dbReference type="GO" id="GO:0004601">
    <property type="term" value="F:peroxidase activity"/>
    <property type="evidence" value="ECO:0007669"/>
    <property type="project" value="UniProtKB-KW"/>
</dbReference>
<dbReference type="SUPFAM" id="SSF48113">
    <property type="entry name" value="Heme-dependent peroxidases"/>
    <property type="match status" value="1"/>
</dbReference>
<keyword evidence="6" id="KW-0560">Oxidoreductase</keyword>
<evidence type="ECO:0000256" key="5">
    <source>
        <dbReference type="ARBA" id="ARBA00022729"/>
    </source>
</evidence>
<evidence type="ECO:0000256" key="1">
    <source>
        <dbReference type="ARBA" id="ARBA00004613"/>
    </source>
</evidence>
<protein>
    <recommendedName>
        <fullName evidence="13">Peroxinectin</fullName>
    </recommendedName>
</protein>
<dbReference type="InterPro" id="IPR010255">
    <property type="entry name" value="Haem_peroxidase_sf"/>
</dbReference>
<evidence type="ECO:0008006" key="13">
    <source>
        <dbReference type="Google" id="ProtNLM"/>
    </source>
</evidence>
<evidence type="ECO:0000256" key="7">
    <source>
        <dbReference type="ARBA" id="ARBA00023004"/>
    </source>
</evidence>
<evidence type="ECO:0000313" key="12">
    <source>
        <dbReference type="Proteomes" id="UP001152888"/>
    </source>
</evidence>
<reference evidence="11" key="1">
    <citation type="submission" date="2022-03" db="EMBL/GenBank/DDBJ databases">
        <authorList>
            <person name="Sayadi A."/>
        </authorList>
    </citation>
    <scope>NUCLEOTIDE SEQUENCE</scope>
</reference>
<name>A0A9P0LGH1_ACAOB</name>
<dbReference type="GO" id="GO:0005576">
    <property type="term" value="C:extracellular region"/>
    <property type="evidence" value="ECO:0007669"/>
    <property type="project" value="UniProtKB-SubCell"/>
</dbReference>
<feature type="binding site" description="axial binding residue" evidence="9">
    <location>
        <position position="530"/>
    </location>
    <ligand>
        <name>heme b</name>
        <dbReference type="ChEBI" id="CHEBI:60344"/>
    </ligand>
    <ligandPart>
        <name>Fe</name>
        <dbReference type="ChEBI" id="CHEBI:18248"/>
    </ligandPart>
</feature>
<dbReference type="InterPro" id="IPR019791">
    <property type="entry name" value="Haem_peroxidase_animal"/>
</dbReference>
<dbReference type="Pfam" id="PF03098">
    <property type="entry name" value="An_peroxidase"/>
    <property type="match status" value="1"/>
</dbReference>